<dbReference type="InterPro" id="IPR011008">
    <property type="entry name" value="Dimeric_a/b-barrel"/>
</dbReference>
<feature type="domain" description="YCII-related" evidence="2">
    <location>
        <begin position="21"/>
        <end position="110"/>
    </location>
</feature>
<dbReference type="EMBL" id="FQUS01000024">
    <property type="protein sequence ID" value="SHG31155.1"/>
    <property type="molecule type" value="Genomic_DNA"/>
</dbReference>
<keyword evidence="4" id="KW-1185">Reference proteome</keyword>
<dbReference type="AlphaFoldDB" id="A0A1M5ISG2"/>
<reference evidence="3 4" key="1">
    <citation type="submission" date="2016-11" db="EMBL/GenBank/DDBJ databases">
        <authorList>
            <person name="Jaros S."/>
            <person name="Januszkiewicz K."/>
            <person name="Wedrychowicz H."/>
        </authorList>
    </citation>
    <scope>NUCLEOTIDE SEQUENCE [LARGE SCALE GENOMIC DNA]</scope>
    <source>
        <strain evidence="3 4">DSM 21986</strain>
    </source>
</reference>
<evidence type="ECO:0000256" key="1">
    <source>
        <dbReference type="ARBA" id="ARBA00007689"/>
    </source>
</evidence>
<gene>
    <name evidence="3" type="ORF">SAMN05443144_12445</name>
</gene>
<proteinExistence type="inferred from homology"/>
<sequence length="119" mass="13181">MKEFMLLFRQPSYDYSDVSKEEMAALARKWKEWWQDIDEQGKLSSRGPRLAMEGKVLKPGGVVTDGPFVEIKEKLGSFIVVKAENLDDATTLAHGCPALDQGGSVEVRPIGNPWSGKKG</sequence>
<comment type="similarity">
    <text evidence="1">Belongs to the YciI family.</text>
</comment>
<dbReference type="Gene3D" id="3.30.70.1060">
    <property type="entry name" value="Dimeric alpha+beta barrel"/>
    <property type="match status" value="1"/>
</dbReference>
<evidence type="ECO:0000313" key="3">
    <source>
        <dbReference type="EMBL" id="SHG31155.1"/>
    </source>
</evidence>
<dbReference type="Pfam" id="PF03795">
    <property type="entry name" value="YCII"/>
    <property type="match status" value="1"/>
</dbReference>
<dbReference type="PANTHER" id="PTHR35174">
    <property type="entry name" value="BLL7171 PROTEIN-RELATED"/>
    <property type="match status" value="1"/>
</dbReference>
<dbReference type="SUPFAM" id="SSF54909">
    <property type="entry name" value="Dimeric alpha+beta barrel"/>
    <property type="match status" value="1"/>
</dbReference>
<name>A0A1M5ISG2_9BACT</name>
<dbReference type="PANTHER" id="PTHR35174:SF3">
    <property type="entry name" value="BLL7171 PROTEIN"/>
    <property type="match status" value="1"/>
</dbReference>
<dbReference type="InterPro" id="IPR005545">
    <property type="entry name" value="YCII"/>
</dbReference>
<accession>A0A1M5ISG2</accession>
<dbReference type="STRING" id="1194090.SAMN05443144_12445"/>
<dbReference type="Proteomes" id="UP000184041">
    <property type="component" value="Unassembled WGS sequence"/>
</dbReference>
<dbReference type="OrthoDB" id="7782105at2"/>
<evidence type="ECO:0000313" key="4">
    <source>
        <dbReference type="Proteomes" id="UP000184041"/>
    </source>
</evidence>
<organism evidence="3 4">
    <name type="scientific">Fodinibius roseus</name>
    <dbReference type="NCBI Taxonomy" id="1194090"/>
    <lineage>
        <taxon>Bacteria</taxon>
        <taxon>Pseudomonadati</taxon>
        <taxon>Balneolota</taxon>
        <taxon>Balneolia</taxon>
        <taxon>Balneolales</taxon>
        <taxon>Balneolaceae</taxon>
        <taxon>Fodinibius</taxon>
    </lineage>
</organism>
<dbReference type="RefSeq" id="WP_073067554.1">
    <property type="nucleotide sequence ID" value="NZ_FQUS01000024.1"/>
</dbReference>
<evidence type="ECO:0000259" key="2">
    <source>
        <dbReference type="Pfam" id="PF03795"/>
    </source>
</evidence>
<protein>
    <submittedName>
        <fullName evidence="3">Uncharacterized conserved protein</fullName>
    </submittedName>
</protein>